<accession>A0A0C2CN33</accession>
<dbReference type="EMBL" id="KN733509">
    <property type="protein sequence ID" value="KIH58108.1"/>
    <property type="molecule type" value="Genomic_DNA"/>
</dbReference>
<gene>
    <name evidence="2" type="ORF">ANCDUO_11692</name>
</gene>
<dbReference type="OrthoDB" id="2505895at2759"/>
<sequence length="117" mass="13596">MDDERVSRVSSSVKLESDEKTVELKNELVRVQKAEEQLRAKTQRAVAQLQDVEAELNKVRARNETLEKKQHRFDADLNAVEAQLKEMKEFKEKAEKERDEHQMAASRKAGELQVSKF</sequence>
<evidence type="ECO:0000256" key="1">
    <source>
        <dbReference type="SAM" id="MobiDB-lite"/>
    </source>
</evidence>
<organism evidence="2 3">
    <name type="scientific">Ancylostoma duodenale</name>
    <dbReference type="NCBI Taxonomy" id="51022"/>
    <lineage>
        <taxon>Eukaryota</taxon>
        <taxon>Metazoa</taxon>
        <taxon>Ecdysozoa</taxon>
        <taxon>Nematoda</taxon>
        <taxon>Chromadorea</taxon>
        <taxon>Rhabditida</taxon>
        <taxon>Rhabditina</taxon>
        <taxon>Rhabditomorpha</taxon>
        <taxon>Strongyloidea</taxon>
        <taxon>Ancylostomatidae</taxon>
        <taxon>Ancylostomatinae</taxon>
        <taxon>Ancylostoma</taxon>
    </lineage>
</organism>
<name>A0A0C2CN33_9BILA</name>
<dbReference type="Proteomes" id="UP000054047">
    <property type="component" value="Unassembled WGS sequence"/>
</dbReference>
<evidence type="ECO:0000313" key="2">
    <source>
        <dbReference type="EMBL" id="KIH58108.1"/>
    </source>
</evidence>
<proteinExistence type="predicted"/>
<protein>
    <recommendedName>
        <fullName evidence="4">Myosin tail domain-containing protein</fullName>
    </recommendedName>
</protein>
<feature type="region of interest" description="Disordered" evidence="1">
    <location>
        <begin position="91"/>
        <end position="117"/>
    </location>
</feature>
<evidence type="ECO:0008006" key="4">
    <source>
        <dbReference type="Google" id="ProtNLM"/>
    </source>
</evidence>
<feature type="compositionally biased region" description="Basic and acidic residues" evidence="1">
    <location>
        <begin position="91"/>
        <end position="102"/>
    </location>
</feature>
<reference evidence="2 3" key="1">
    <citation type="submission" date="2013-12" db="EMBL/GenBank/DDBJ databases">
        <title>Draft genome of the parsitic nematode Ancylostoma duodenale.</title>
        <authorList>
            <person name="Mitreva M."/>
        </authorList>
    </citation>
    <scope>NUCLEOTIDE SEQUENCE [LARGE SCALE GENOMIC DNA]</scope>
    <source>
        <strain evidence="2 3">Zhejiang</strain>
    </source>
</reference>
<keyword evidence="3" id="KW-1185">Reference proteome</keyword>
<dbReference type="AlphaFoldDB" id="A0A0C2CN33"/>
<evidence type="ECO:0000313" key="3">
    <source>
        <dbReference type="Proteomes" id="UP000054047"/>
    </source>
</evidence>